<dbReference type="InterPro" id="IPR036291">
    <property type="entry name" value="NAD(P)-bd_dom_sf"/>
</dbReference>
<proteinExistence type="predicted"/>
<name>A0A914A480_PATMI</name>
<dbReference type="PANTHER" id="PTHR43245">
    <property type="entry name" value="BIFUNCTIONAL POLYMYXIN RESISTANCE PROTEIN ARNA"/>
    <property type="match status" value="1"/>
</dbReference>
<dbReference type="OMA" id="PQTAWLN"/>
<sequence length="378" mass="42071">MAGADPESSQLASKPSVLVLGGCGFIGRNFVHHLVTNNLASKIRVADKTPPQTAWLNSAHKESFAKVEFISANLINSGSVAKVFEDNGKSFDIVVNLAAQTKYGCSDEVYKEGVQKLSLQCAKEAANRHAKKYVELSTGQVYMPDKKASSEDAKMSPWTGIAKYKLQLEGELPHVEGLNYVVLRPAIVYGIGDRAGIMPRLIVAAVYRQLQEKMKLLWTTDLKMNTVHVNDVCLAIWHLIQHGEQGHAYNIVDKSDTTQGSISELVCRIFDIKHDYFGTVISNFARLNMAEIVDDSNDKHFTPWTEACNQDGLQYTPLSPYLHQELLYNKHLNMDGQKLESTGFQLTRPLLTKELLREMLADYVSTGLFPKSLAPSPR</sequence>
<organism evidence="2 3">
    <name type="scientific">Patiria miniata</name>
    <name type="common">Bat star</name>
    <name type="synonym">Asterina miniata</name>
    <dbReference type="NCBI Taxonomy" id="46514"/>
    <lineage>
        <taxon>Eukaryota</taxon>
        <taxon>Metazoa</taxon>
        <taxon>Echinodermata</taxon>
        <taxon>Eleutherozoa</taxon>
        <taxon>Asterozoa</taxon>
        <taxon>Asteroidea</taxon>
        <taxon>Valvatacea</taxon>
        <taxon>Valvatida</taxon>
        <taxon>Asterinidae</taxon>
        <taxon>Patiria</taxon>
    </lineage>
</organism>
<feature type="domain" description="NAD-dependent epimerase/dehydratase" evidence="1">
    <location>
        <begin position="17"/>
        <end position="251"/>
    </location>
</feature>
<dbReference type="EnsemblMetazoa" id="XM_038202441.1">
    <property type="protein sequence ID" value="XP_038058369.1"/>
    <property type="gene ID" value="LOC119729729"/>
</dbReference>
<dbReference type="PANTHER" id="PTHR43245:SF11">
    <property type="entry name" value="LD23561P"/>
    <property type="match status" value="1"/>
</dbReference>
<dbReference type="InterPro" id="IPR001509">
    <property type="entry name" value="Epimerase_deHydtase"/>
</dbReference>
<evidence type="ECO:0000313" key="2">
    <source>
        <dbReference type="EnsemblMetazoa" id="XP_038058369.1"/>
    </source>
</evidence>
<evidence type="ECO:0000259" key="1">
    <source>
        <dbReference type="Pfam" id="PF01370"/>
    </source>
</evidence>
<dbReference type="SUPFAM" id="SSF51735">
    <property type="entry name" value="NAD(P)-binding Rossmann-fold domains"/>
    <property type="match status" value="1"/>
</dbReference>
<dbReference type="Gene3D" id="3.40.50.720">
    <property type="entry name" value="NAD(P)-binding Rossmann-like Domain"/>
    <property type="match status" value="1"/>
</dbReference>
<reference evidence="2" key="1">
    <citation type="submission" date="2022-11" db="UniProtKB">
        <authorList>
            <consortium name="EnsemblMetazoa"/>
        </authorList>
    </citation>
    <scope>IDENTIFICATION</scope>
</reference>
<accession>A0A914A480</accession>
<evidence type="ECO:0000313" key="3">
    <source>
        <dbReference type="Proteomes" id="UP000887568"/>
    </source>
</evidence>
<dbReference type="RefSeq" id="XP_038058369.1">
    <property type="nucleotide sequence ID" value="XM_038202441.1"/>
</dbReference>
<dbReference type="InterPro" id="IPR050177">
    <property type="entry name" value="Lipid_A_modif_metabolic_enz"/>
</dbReference>
<keyword evidence="3" id="KW-1185">Reference proteome</keyword>
<dbReference type="AlphaFoldDB" id="A0A914A480"/>
<protein>
    <recommendedName>
        <fullName evidence="1">NAD-dependent epimerase/dehydratase domain-containing protein</fullName>
    </recommendedName>
</protein>
<dbReference type="GeneID" id="119729729"/>
<dbReference type="Proteomes" id="UP000887568">
    <property type="component" value="Unplaced"/>
</dbReference>
<dbReference type="OrthoDB" id="16464at2759"/>
<dbReference type="Pfam" id="PF01370">
    <property type="entry name" value="Epimerase"/>
    <property type="match status" value="1"/>
</dbReference>